<accession>A0A7V0Q790</accession>
<dbReference type="AlphaFoldDB" id="A0A7V0Q790"/>
<comment type="caution">
    <text evidence="1">The sequence shown here is derived from an EMBL/GenBank/DDBJ whole genome shotgun (WGS) entry which is preliminary data.</text>
</comment>
<proteinExistence type="predicted"/>
<gene>
    <name evidence="1" type="ORF">ENH14_01810</name>
</gene>
<dbReference type="Proteomes" id="UP000886381">
    <property type="component" value="Unassembled WGS sequence"/>
</dbReference>
<organism evidence="1">
    <name type="scientific">candidate division WOR-3 bacterium</name>
    <dbReference type="NCBI Taxonomy" id="2052148"/>
    <lineage>
        <taxon>Bacteria</taxon>
        <taxon>Bacteria division WOR-3</taxon>
    </lineage>
</organism>
<protein>
    <submittedName>
        <fullName evidence="1">Uncharacterized protein</fullName>
    </submittedName>
</protein>
<name>A0A7V0Q790_UNCW3</name>
<dbReference type="EMBL" id="DRDR01000080">
    <property type="protein sequence ID" value="HDL60170.1"/>
    <property type="molecule type" value="Genomic_DNA"/>
</dbReference>
<reference evidence="1" key="1">
    <citation type="journal article" date="2020" name="mSystems">
        <title>Genome- and Community-Level Interaction Insights into Carbon Utilization and Element Cycling Functions of Hydrothermarchaeota in Hydrothermal Sediment.</title>
        <authorList>
            <person name="Zhou Z."/>
            <person name="Liu Y."/>
            <person name="Xu W."/>
            <person name="Pan J."/>
            <person name="Luo Z.H."/>
            <person name="Li M."/>
        </authorList>
    </citation>
    <scope>NUCLEOTIDE SEQUENCE [LARGE SCALE GENOMIC DNA]</scope>
    <source>
        <strain evidence="1">HyVt-28</strain>
    </source>
</reference>
<sequence length="112" mass="12741">MMDLKKELLKIKEKIDNGKQVTPEEIRFFCNMHEAVVTIGEKDGEIKKITSFCPQNGLLNICIFKFNKGKGKKVCSTSISPSLTFEKQLLAVMQRARELNEEKEGNTEGLYV</sequence>
<evidence type="ECO:0000313" key="1">
    <source>
        <dbReference type="EMBL" id="HDL60170.1"/>
    </source>
</evidence>